<evidence type="ECO:0000256" key="5">
    <source>
        <dbReference type="ARBA" id="ARBA00022490"/>
    </source>
</evidence>
<accession>A0A381PYR4</accession>
<sequence length="101" mass="11600">MFEQVYEVIRERKQSSPEKSYVASLMTKGTDAILKKIGEESAEVIIAAKNKNRDEQIHEITDLCFHLLVLMADQGLTPEDISREFEKRFGQSGLEEKAQRQ</sequence>
<dbReference type="GO" id="GO:0000105">
    <property type="term" value="P:L-histidine biosynthetic process"/>
    <property type="evidence" value="ECO:0007669"/>
    <property type="project" value="UniProtKB-UniPathway"/>
</dbReference>
<dbReference type="InterPro" id="IPR021130">
    <property type="entry name" value="PRib-ATP_PPHydrolase-like"/>
</dbReference>
<dbReference type="Gene3D" id="1.10.287.1080">
    <property type="entry name" value="MazG-like"/>
    <property type="match status" value="1"/>
</dbReference>
<evidence type="ECO:0000256" key="9">
    <source>
        <dbReference type="ARBA" id="ARBA00022840"/>
    </source>
</evidence>
<keyword evidence="10" id="KW-0368">Histidine biosynthesis</keyword>
<dbReference type="NCBIfam" id="TIGR03188">
    <property type="entry name" value="histidine_hisI"/>
    <property type="match status" value="1"/>
</dbReference>
<dbReference type="HAMAP" id="MF_01020">
    <property type="entry name" value="HisE"/>
    <property type="match status" value="1"/>
</dbReference>
<dbReference type="UniPathway" id="UPA00031">
    <property type="reaction ID" value="UER00007"/>
</dbReference>
<dbReference type="GO" id="GO:0005737">
    <property type="term" value="C:cytoplasm"/>
    <property type="evidence" value="ECO:0007669"/>
    <property type="project" value="UniProtKB-SubCell"/>
</dbReference>
<keyword evidence="6" id="KW-0028">Amino-acid biosynthesis</keyword>
<reference evidence="11" key="1">
    <citation type="submission" date="2018-05" db="EMBL/GenBank/DDBJ databases">
        <authorList>
            <person name="Lanie J.A."/>
            <person name="Ng W.-L."/>
            <person name="Kazmierczak K.M."/>
            <person name="Andrzejewski T.M."/>
            <person name="Davidsen T.M."/>
            <person name="Wayne K.J."/>
            <person name="Tettelin H."/>
            <person name="Glass J.I."/>
            <person name="Rusch D."/>
            <person name="Podicherti R."/>
            <person name="Tsui H.-C.T."/>
            <person name="Winkler M.E."/>
        </authorList>
    </citation>
    <scope>NUCLEOTIDE SEQUENCE</scope>
</reference>
<dbReference type="EMBL" id="UINC01001146">
    <property type="protein sequence ID" value="SUZ72191.1"/>
    <property type="molecule type" value="Genomic_DNA"/>
</dbReference>
<protein>
    <recommendedName>
        <fullName evidence="4">phosphoribosyl-ATP diphosphatase</fullName>
        <ecNumber evidence="4">3.6.1.31</ecNumber>
    </recommendedName>
</protein>
<dbReference type="InterPro" id="IPR008179">
    <property type="entry name" value="HisE"/>
</dbReference>
<dbReference type="SUPFAM" id="SSF101386">
    <property type="entry name" value="all-alpha NTP pyrophosphatases"/>
    <property type="match status" value="1"/>
</dbReference>
<dbReference type="EC" id="3.6.1.31" evidence="4"/>
<keyword evidence="5" id="KW-0963">Cytoplasm</keyword>
<comment type="pathway">
    <text evidence="3">Amino-acid biosynthesis; L-histidine biosynthesis; L-histidine from 5-phospho-alpha-D-ribose 1-diphosphate: step 2/9.</text>
</comment>
<evidence type="ECO:0000256" key="3">
    <source>
        <dbReference type="ARBA" id="ARBA00005204"/>
    </source>
</evidence>
<evidence type="ECO:0000256" key="2">
    <source>
        <dbReference type="ARBA" id="ARBA00004496"/>
    </source>
</evidence>
<evidence type="ECO:0000256" key="1">
    <source>
        <dbReference type="ARBA" id="ARBA00001460"/>
    </source>
</evidence>
<comment type="subcellular location">
    <subcellularLocation>
        <location evidence="2">Cytoplasm</location>
    </subcellularLocation>
</comment>
<organism evidence="11">
    <name type="scientific">marine metagenome</name>
    <dbReference type="NCBI Taxonomy" id="408172"/>
    <lineage>
        <taxon>unclassified sequences</taxon>
        <taxon>metagenomes</taxon>
        <taxon>ecological metagenomes</taxon>
    </lineage>
</organism>
<dbReference type="PANTHER" id="PTHR42945:SF9">
    <property type="entry name" value="HISTIDINE BIOSYNTHESIS BIFUNCTIONAL PROTEIN HISIE"/>
    <property type="match status" value="1"/>
</dbReference>
<gene>
    <name evidence="11" type="ORF">METZ01_LOCUS25045</name>
</gene>
<dbReference type="AlphaFoldDB" id="A0A381PYR4"/>
<keyword evidence="9" id="KW-0067">ATP-binding</keyword>
<dbReference type="GO" id="GO:0005524">
    <property type="term" value="F:ATP binding"/>
    <property type="evidence" value="ECO:0007669"/>
    <property type="project" value="UniProtKB-KW"/>
</dbReference>
<dbReference type="PANTHER" id="PTHR42945">
    <property type="entry name" value="HISTIDINE BIOSYNTHESIS BIFUNCTIONAL PROTEIN"/>
    <property type="match status" value="1"/>
</dbReference>
<proteinExistence type="inferred from homology"/>
<evidence type="ECO:0000256" key="10">
    <source>
        <dbReference type="ARBA" id="ARBA00023102"/>
    </source>
</evidence>
<evidence type="ECO:0000256" key="7">
    <source>
        <dbReference type="ARBA" id="ARBA00022741"/>
    </source>
</evidence>
<evidence type="ECO:0000313" key="11">
    <source>
        <dbReference type="EMBL" id="SUZ72191.1"/>
    </source>
</evidence>
<dbReference type="GO" id="GO:0004636">
    <property type="term" value="F:phosphoribosyl-ATP diphosphatase activity"/>
    <property type="evidence" value="ECO:0007669"/>
    <property type="project" value="UniProtKB-EC"/>
</dbReference>
<dbReference type="CDD" id="cd11534">
    <property type="entry name" value="NTP-PPase_HisIE_like"/>
    <property type="match status" value="1"/>
</dbReference>
<comment type="catalytic activity">
    <reaction evidence="1">
        <text>1-(5-phospho-beta-D-ribosyl)-ATP + H2O = 1-(5-phospho-beta-D-ribosyl)-5'-AMP + diphosphate + H(+)</text>
        <dbReference type="Rhea" id="RHEA:22828"/>
        <dbReference type="ChEBI" id="CHEBI:15377"/>
        <dbReference type="ChEBI" id="CHEBI:15378"/>
        <dbReference type="ChEBI" id="CHEBI:33019"/>
        <dbReference type="ChEBI" id="CHEBI:59457"/>
        <dbReference type="ChEBI" id="CHEBI:73183"/>
        <dbReference type="EC" id="3.6.1.31"/>
    </reaction>
</comment>
<keyword evidence="7" id="KW-0547">Nucleotide-binding</keyword>
<evidence type="ECO:0000256" key="8">
    <source>
        <dbReference type="ARBA" id="ARBA00022801"/>
    </source>
</evidence>
<keyword evidence="8" id="KW-0378">Hydrolase</keyword>
<dbReference type="NCBIfam" id="NF001611">
    <property type="entry name" value="PRK00400.1-3"/>
    <property type="match status" value="1"/>
</dbReference>
<dbReference type="Pfam" id="PF01503">
    <property type="entry name" value="PRA-PH"/>
    <property type="match status" value="1"/>
</dbReference>
<evidence type="ECO:0000256" key="4">
    <source>
        <dbReference type="ARBA" id="ARBA00012414"/>
    </source>
</evidence>
<name>A0A381PYR4_9ZZZZ</name>
<evidence type="ECO:0000256" key="6">
    <source>
        <dbReference type="ARBA" id="ARBA00022605"/>
    </source>
</evidence>